<feature type="compositionally biased region" description="Polar residues" evidence="1">
    <location>
        <begin position="154"/>
        <end position="165"/>
    </location>
</feature>
<feature type="region of interest" description="Disordered" evidence="1">
    <location>
        <begin position="625"/>
        <end position="665"/>
    </location>
</feature>
<evidence type="ECO:0008006" key="6">
    <source>
        <dbReference type="Google" id="ProtNLM"/>
    </source>
</evidence>
<dbReference type="Pfam" id="PF22910">
    <property type="entry name" value="EDR4-like_1st"/>
    <property type="match status" value="1"/>
</dbReference>
<feature type="region of interest" description="Disordered" evidence="1">
    <location>
        <begin position="93"/>
        <end position="115"/>
    </location>
</feature>
<evidence type="ECO:0000259" key="3">
    <source>
        <dbReference type="Pfam" id="PF22910"/>
    </source>
</evidence>
<feature type="compositionally biased region" description="Basic and acidic residues" evidence="1">
    <location>
        <begin position="634"/>
        <end position="649"/>
    </location>
</feature>
<dbReference type="Proteomes" id="UP001630127">
    <property type="component" value="Unassembled WGS sequence"/>
</dbReference>
<feature type="region of interest" description="Disordered" evidence="1">
    <location>
        <begin position="53"/>
        <end position="72"/>
    </location>
</feature>
<feature type="compositionally biased region" description="Basic and acidic residues" evidence="1">
    <location>
        <begin position="105"/>
        <end position="115"/>
    </location>
</feature>
<dbReference type="Pfam" id="PF11331">
    <property type="entry name" value="Zn_ribbon_12"/>
    <property type="match status" value="1"/>
</dbReference>
<feature type="compositionally biased region" description="Low complexity" evidence="1">
    <location>
        <begin position="93"/>
        <end position="104"/>
    </location>
</feature>
<dbReference type="AlphaFoldDB" id="A0ABD2XY78"/>
<feature type="domain" description="Enhanced disease resistance 4-like N-terminal" evidence="3">
    <location>
        <begin position="6"/>
        <end position="39"/>
    </location>
</feature>
<feature type="region of interest" description="Disordered" evidence="1">
    <location>
        <begin position="679"/>
        <end position="729"/>
    </location>
</feature>
<evidence type="ECO:0000313" key="4">
    <source>
        <dbReference type="EMBL" id="KAL3499250.1"/>
    </source>
</evidence>
<dbReference type="PANTHER" id="PTHR31105:SF55">
    <property type="entry name" value="ZINC-RIBBON DOMAIN-CONTAINING PROTEIN-RELATED"/>
    <property type="match status" value="1"/>
</dbReference>
<dbReference type="PANTHER" id="PTHR31105">
    <property type="entry name" value="EXTRA-LARGE G-PROTEIN-LIKE"/>
    <property type="match status" value="1"/>
</dbReference>
<name>A0ABD2XY78_9GENT</name>
<gene>
    <name evidence="4" type="ORF">ACH5RR_038343</name>
</gene>
<accession>A0ABD2XY78</accession>
<sequence>MEETSKVRLVRCPKCENVLPEPPGCSVYQCGGCGAVLRAKKKELLDDGLLETSDVEQGGGVSEKGDVDNVGLSSVSGAEMENTGIFRRSDNENVVLNGSSSSGVENRRVLDDFDGSGRGKERLGLSFDQDRKIRYSEDEYKHSLKGPNNEYVRDNSNGDLNSNRPDSVKLNKNELEAVRHLVKSMRSRPILDKTGLDGNSLRESHVNASGVAAQGSYAHFQHPDVGPSNSVRGSYYKYGERMAYVDGSDGLARVENLENDRVELLRKLDELADQLTRSCEVGDKPRERIHPDRGMPPVPPDAYDRRGGFMQDGMRYSYGVNKQPLVPDKRVSGAPYVTRSHGYLPYMDRHGIPFQESYPTRNFGYASSGFDDVYQPQMLRRPSYQPPARYFQESCYEQFPGHRMDFNQDLFMSRPHETFFHQPACTCLQCINNNWHVSSKIQPPNLYNRNTQSTNRSLYQHVNPITCDPQGYASEASDLLPAQSRDRKHLTRNSSDLGREKIGFGHSHLKKVVAANGNKRFFHPIVGGAPFITCCNCFELLKLPRKLFLTEESQKKMKCGGCFSMLSFELDGKGIVISAPATSEQVLNKVHASSSEMPDEKYQSSHDVSNCDALEDFNYNYQLADSEPVVPSSGDHKANFDGSEMRKDPNSFTSSSSDNELSPDSLTLRKDACSAEFPSRDEVFLPLPDSPSEKDPGHSPDNLMHNYGQGNKSKRIDEDGYVADGKNSRQNSLKDNLVATEMDVSYNDHLGFTHDSADISKEEDLPRINKGGESFFVGFIKKSFGDFSRSSKTTESGKSNVSINGYFIPDRVVKKAEKSAGPIQPGEYWYDIRAGFWGVMGHQCFGIIPPNIEEFNYPMVENCAGGNTEVFVNGRELHQKDLELLASRGLPITINKSYLIDISGRVVDEDTGEELDGLGKLAPTVERVHHGFGMKTPRSLLQQQANNVN</sequence>
<dbReference type="InterPro" id="IPR021480">
    <property type="entry name" value="Zinc_ribbon_12"/>
</dbReference>
<dbReference type="EMBL" id="JBJUIK010000016">
    <property type="protein sequence ID" value="KAL3499250.1"/>
    <property type="molecule type" value="Genomic_DNA"/>
</dbReference>
<comment type="caution">
    <text evidence="4">The sequence shown here is derived from an EMBL/GenBank/DDBJ whole genome shotgun (WGS) entry which is preliminary data.</text>
</comment>
<dbReference type="InterPro" id="IPR040244">
    <property type="entry name" value="EDR4-like"/>
</dbReference>
<keyword evidence="5" id="KW-1185">Reference proteome</keyword>
<feature type="region of interest" description="Disordered" evidence="1">
    <location>
        <begin position="139"/>
        <end position="167"/>
    </location>
</feature>
<proteinExistence type="predicted"/>
<evidence type="ECO:0000313" key="5">
    <source>
        <dbReference type="Proteomes" id="UP001630127"/>
    </source>
</evidence>
<reference evidence="4 5" key="1">
    <citation type="submission" date="2024-11" db="EMBL/GenBank/DDBJ databases">
        <title>A near-complete genome assembly of Cinchona calisaya.</title>
        <authorList>
            <person name="Lian D.C."/>
            <person name="Zhao X.W."/>
            <person name="Wei L."/>
        </authorList>
    </citation>
    <scope>NUCLEOTIDE SEQUENCE [LARGE SCALE GENOMIC DNA]</scope>
    <source>
        <tissue evidence="4">Nenye</tissue>
    </source>
</reference>
<organism evidence="4 5">
    <name type="scientific">Cinchona calisaya</name>
    <dbReference type="NCBI Taxonomy" id="153742"/>
    <lineage>
        <taxon>Eukaryota</taxon>
        <taxon>Viridiplantae</taxon>
        <taxon>Streptophyta</taxon>
        <taxon>Embryophyta</taxon>
        <taxon>Tracheophyta</taxon>
        <taxon>Spermatophyta</taxon>
        <taxon>Magnoliopsida</taxon>
        <taxon>eudicotyledons</taxon>
        <taxon>Gunneridae</taxon>
        <taxon>Pentapetalae</taxon>
        <taxon>asterids</taxon>
        <taxon>lamiids</taxon>
        <taxon>Gentianales</taxon>
        <taxon>Rubiaceae</taxon>
        <taxon>Cinchonoideae</taxon>
        <taxon>Cinchoneae</taxon>
        <taxon>Cinchona</taxon>
    </lineage>
</organism>
<feature type="compositionally biased region" description="Low complexity" evidence="1">
    <location>
        <begin position="654"/>
        <end position="665"/>
    </location>
</feature>
<evidence type="ECO:0000259" key="2">
    <source>
        <dbReference type="Pfam" id="PF11331"/>
    </source>
</evidence>
<feature type="domain" description="Probable zinc-ribbon" evidence="2">
    <location>
        <begin position="527"/>
        <end position="570"/>
    </location>
</feature>
<dbReference type="InterPro" id="IPR055126">
    <property type="entry name" value="EDR4-like_N"/>
</dbReference>
<evidence type="ECO:0000256" key="1">
    <source>
        <dbReference type="SAM" id="MobiDB-lite"/>
    </source>
</evidence>
<protein>
    <recommendedName>
        <fullName evidence="6">Zinc-ribbon domain-containing protein</fullName>
    </recommendedName>
</protein>